<dbReference type="EMBL" id="SLWM01000001">
    <property type="protein sequence ID" value="TCO31896.1"/>
    <property type="molecule type" value="Genomic_DNA"/>
</dbReference>
<proteinExistence type="predicted"/>
<evidence type="ECO:0000313" key="2">
    <source>
        <dbReference type="Proteomes" id="UP000295818"/>
    </source>
</evidence>
<dbReference type="NCBIfam" id="TIGR01509">
    <property type="entry name" value="HAD-SF-IA-v3"/>
    <property type="match status" value="1"/>
</dbReference>
<dbReference type="Pfam" id="PF00702">
    <property type="entry name" value="Hydrolase"/>
    <property type="match status" value="1"/>
</dbReference>
<dbReference type="SUPFAM" id="SSF56784">
    <property type="entry name" value="HAD-like"/>
    <property type="match status" value="1"/>
</dbReference>
<dbReference type="InterPro" id="IPR036412">
    <property type="entry name" value="HAD-like_sf"/>
</dbReference>
<dbReference type="NCBIfam" id="TIGR01549">
    <property type="entry name" value="HAD-SF-IA-v1"/>
    <property type="match status" value="1"/>
</dbReference>
<sequence length="233" mass="26036">MSPGDRPYVLSSLARMPDDKPDLRGLLVDWGGVLTDGLDVALGRWAELDDLDFDAYYQAIVDWLATTPAEAELNPIHALERGQIAVPDFERKLAAVLIRRDGTPVPAEGLIERMFAHFEHQPQMSALIRRAKSHGIRTALLSNSWGNTYPRDTWDGMFDDIVISGEVGLRKPEPEIFQLAAERIGLRPAQCVFIDDLELNVDGARTLGMTAIHHTSYDETRRELESLFGVDLT</sequence>
<dbReference type="InterPro" id="IPR052898">
    <property type="entry name" value="ACAD10-like"/>
</dbReference>
<comment type="caution">
    <text evidence="1">The sequence shown here is derived from an EMBL/GenBank/DDBJ whole genome shotgun (WGS) entry which is preliminary data.</text>
</comment>
<accession>A0ABY2BUQ4</accession>
<dbReference type="CDD" id="cd02603">
    <property type="entry name" value="HAD_sEH-N_like"/>
    <property type="match status" value="1"/>
</dbReference>
<dbReference type="InterPro" id="IPR023214">
    <property type="entry name" value="HAD_sf"/>
</dbReference>
<dbReference type="PRINTS" id="PR00413">
    <property type="entry name" value="HADHALOGNASE"/>
</dbReference>
<dbReference type="Gene3D" id="3.40.50.1000">
    <property type="entry name" value="HAD superfamily/HAD-like"/>
    <property type="match status" value="1"/>
</dbReference>
<keyword evidence="1" id="KW-0378">Hydrolase</keyword>
<dbReference type="InterPro" id="IPR006439">
    <property type="entry name" value="HAD-SF_hydro_IA"/>
</dbReference>
<dbReference type="PANTHER" id="PTHR47829">
    <property type="entry name" value="HYDROLASE, PUTATIVE (AFU_ORTHOLOGUE AFUA_1G12880)-RELATED"/>
    <property type="match status" value="1"/>
</dbReference>
<organism evidence="1 2">
    <name type="scientific">Kribbella orskensis</name>
    <dbReference type="NCBI Taxonomy" id="2512216"/>
    <lineage>
        <taxon>Bacteria</taxon>
        <taxon>Bacillati</taxon>
        <taxon>Actinomycetota</taxon>
        <taxon>Actinomycetes</taxon>
        <taxon>Propionibacteriales</taxon>
        <taxon>Kribbellaceae</taxon>
        <taxon>Kribbella</taxon>
    </lineage>
</organism>
<dbReference type="Proteomes" id="UP000295818">
    <property type="component" value="Unassembled WGS sequence"/>
</dbReference>
<dbReference type="GO" id="GO:0016787">
    <property type="term" value="F:hydrolase activity"/>
    <property type="evidence" value="ECO:0007669"/>
    <property type="project" value="UniProtKB-KW"/>
</dbReference>
<dbReference type="PANTHER" id="PTHR47829:SF1">
    <property type="entry name" value="HAD FAMILY PHOSPHATASE"/>
    <property type="match status" value="1"/>
</dbReference>
<evidence type="ECO:0000313" key="1">
    <source>
        <dbReference type="EMBL" id="TCO31896.1"/>
    </source>
</evidence>
<name>A0ABY2BUQ4_9ACTN</name>
<gene>
    <name evidence="1" type="ORF">EV644_101539</name>
</gene>
<keyword evidence="2" id="KW-1185">Reference proteome</keyword>
<reference evidence="1 2" key="1">
    <citation type="journal article" date="2015" name="Stand. Genomic Sci.">
        <title>Genomic Encyclopedia of Bacterial and Archaeal Type Strains, Phase III: the genomes of soil and plant-associated and newly described type strains.</title>
        <authorList>
            <person name="Whitman W.B."/>
            <person name="Woyke T."/>
            <person name="Klenk H.P."/>
            <person name="Zhou Y."/>
            <person name="Lilburn T.G."/>
            <person name="Beck B.J."/>
            <person name="De Vos P."/>
            <person name="Vandamme P."/>
            <person name="Eisen J.A."/>
            <person name="Garrity G."/>
            <person name="Hugenholtz P."/>
            <person name="Kyrpides N.C."/>
        </authorList>
    </citation>
    <scope>NUCLEOTIDE SEQUENCE [LARGE SCALE GENOMIC DNA]</scope>
    <source>
        <strain evidence="1 2">VKM Ac-2538</strain>
    </source>
</reference>
<protein>
    <submittedName>
        <fullName evidence="1">Hydrolase of the HAD superfamily/hydrolase</fullName>
    </submittedName>
</protein>